<dbReference type="FunFam" id="3.40.50.300:FF:000830">
    <property type="entry name" value="Endonuclease MutS2"/>
    <property type="match status" value="1"/>
</dbReference>
<evidence type="ECO:0000256" key="5">
    <source>
        <dbReference type="ARBA" id="ARBA00022840"/>
    </source>
</evidence>
<evidence type="ECO:0000259" key="9">
    <source>
        <dbReference type="PROSITE" id="PS00486"/>
    </source>
</evidence>
<evidence type="ECO:0000313" key="10">
    <source>
        <dbReference type="EMBL" id="KAH7284750.1"/>
    </source>
</evidence>
<dbReference type="InterPro" id="IPR046893">
    <property type="entry name" value="MSSS"/>
</dbReference>
<dbReference type="OrthoDB" id="1924787at2759"/>
<keyword evidence="3" id="KW-0547">Nucleotide-binding</keyword>
<proteinExistence type="predicted"/>
<dbReference type="InterPro" id="IPR045076">
    <property type="entry name" value="MutS"/>
</dbReference>
<dbReference type="SUPFAM" id="SSF52540">
    <property type="entry name" value="P-loop containing nucleoside triphosphate hydrolases"/>
    <property type="match status" value="1"/>
</dbReference>
<feature type="region of interest" description="Disordered" evidence="8">
    <location>
        <begin position="874"/>
        <end position="916"/>
    </location>
</feature>
<evidence type="ECO:0000256" key="3">
    <source>
        <dbReference type="ARBA" id="ARBA00022741"/>
    </source>
</evidence>
<comment type="caution">
    <text evidence="10">The sequence shown here is derived from an EMBL/GenBank/DDBJ whole genome shotgun (WGS) entry which is preliminary data.</text>
</comment>
<reference evidence="10" key="1">
    <citation type="submission" date="2021-08" db="EMBL/GenBank/DDBJ databases">
        <title>WGS assembly of Ceratopteris richardii.</title>
        <authorList>
            <person name="Marchant D.B."/>
            <person name="Chen G."/>
            <person name="Jenkins J."/>
            <person name="Shu S."/>
            <person name="Leebens-Mack J."/>
            <person name="Grimwood J."/>
            <person name="Schmutz J."/>
            <person name="Soltis P."/>
            <person name="Soltis D."/>
            <person name="Chen Z.-H."/>
        </authorList>
    </citation>
    <scope>NUCLEOTIDE SEQUENCE</scope>
    <source>
        <strain evidence="10">Whitten #5841</strain>
        <tissue evidence="10">Leaf</tissue>
    </source>
</reference>
<dbReference type="InterPro" id="IPR000432">
    <property type="entry name" value="DNA_mismatch_repair_MutS_C"/>
</dbReference>
<keyword evidence="6" id="KW-0694">RNA-binding</keyword>
<dbReference type="NCBIfam" id="TIGR01069">
    <property type="entry name" value="mutS2"/>
    <property type="match status" value="1"/>
</dbReference>
<keyword evidence="1" id="KW-0934">Plastid</keyword>
<dbReference type="GO" id="GO:0006298">
    <property type="term" value="P:mismatch repair"/>
    <property type="evidence" value="ECO:0007669"/>
    <property type="project" value="InterPro"/>
</dbReference>
<evidence type="ECO:0000256" key="4">
    <source>
        <dbReference type="ARBA" id="ARBA00022801"/>
    </source>
</evidence>
<feature type="compositionally biased region" description="Basic residues" evidence="8">
    <location>
        <begin position="903"/>
        <end position="914"/>
    </location>
</feature>
<protein>
    <recommendedName>
        <fullName evidence="9">DNA mismatch repair proteins mutS family domain-containing protein</fullName>
    </recommendedName>
</protein>
<dbReference type="AlphaFoldDB" id="A0A8T2QME7"/>
<keyword evidence="11" id="KW-1185">Reference proteome</keyword>
<dbReference type="PANTHER" id="PTHR48466">
    <property type="entry name" value="OS10G0509000 PROTEIN-RELATED"/>
    <property type="match status" value="1"/>
</dbReference>
<evidence type="ECO:0000256" key="6">
    <source>
        <dbReference type="ARBA" id="ARBA00022884"/>
    </source>
</evidence>
<dbReference type="GO" id="GO:0045910">
    <property type="term" value="P:negative regulation of DNA recombination"/>
    <property type="evidence" value="ECO:0007669"/>
    <property type="project" value="InterPro"/>
</dbReference>
<keyword evidence="2" id="KW-0699">rRNA-binding</keyword>
<dbReference type="InterPro" id="IPR007696">
    <property type="entry name" value="DNA_mismatch_repair_MutS_core"/>
</dbReference>
<evidence type="ECO:0000256" key="2">
    <source>
        <dbReference type="ARBA" id="ARBA00022730"/>
    </source>
</evidence>
<dbReference type="SMART" id="SM00533">
    <property type="entry name" value="MUTSd"/>
    <property type="match status" value="1"/>
</dbReference>
<dbReference type="PROSITE" id="PS00486">
    <property type="entry name" value="DNA_MISMATCH_REPAIR_2"/>
    <property type="match status" value="1"/>
</dbReference>
<feature type="domain" description="DNA mismatch repair proteins mutS family" evidence="9">
    <location>
        <begin position="541"/>
        <end position="557"/>
    </location>
</feature>
<dbReference type="Pfam" id="PF00488">
    <property type="entry name" value="MutS_V"/>
    <property type="match status" value="1"/>
</dbReference>
<keyword evidence="5" id="KW-0067">ATP-binding</keyword>
<dbReference type="GO" id="GO:0005524">
    <property type="term" value="F:ATP binding"/>
    <property type="evidence" value="ECO:0007669"/>
    <property type="project" value="UniProtKB-KW"/>
</dbReference>
<dbReference type="SUPFAM" id="SSF48334">
    <property type="entry name" value="DNA repair protein MutS, domain III"/>
    <property type="match status" value="1"/>
</dbReference>
<dbReference type="GO" id="GO:0140664">
    <property type="term" value="F:ATP-dependent DNA damage sensor activity"/>
    <property type="evidence" value="ECO:0007669"/>
    <property type="project" value="InterPro"/>
</dbReference>
<evidence type="ECO:0000313" key="11">
    <source>
        <dbReference type="Proteomes" id="UP000825935"/>
    </source>
</evidence>
<dbReference type="GO" id="GO:0016887">
    <property type="term" value="F:ATP hydrolysis activity"/>
    <property type="evidence" value="ECO:0007669"/>
    <property type="project" value="InterPro"/>
</dbReference>
<dbReference type="Pfam" id="PF20297">
    <property type="entry name" value="MSSS"/>
    <property type="match status" value="1"/>
</dbReference>
<keyword evidence="4" id="KW-0378">Hydrolase</keyword>
<keyword evidence="7" id="KW-0238">DNA-binding</keyword>
<evidence type="ECO:0000256" key="1">
    <source>
        <dbReference type="ARBA" id="ARBA00022528"/>
    </source>
</evidence>
<dbReference type="SMART" id="SM00534">
    <property type="entry name" value="MUTSac"/>
    <property type="match status" value="1"/>
</dbReference>
<accession>A0A8T2QME7</accession>
<dbReference type="InterPro" id="IPR036187">
    <property type="entry name" value="DNA_mismatch_repair_MutS_sf"/>
</dbReference>
<dbReference type="GO" id="GO:0004519">
    <property type="term" value="F:endonuclease activity"/>
    <property type="evidence" value="ECO:0007669"/>
    <property type="project" value="UniProtKB-KW"/>
</dbReference>
<sequence>MDCILFKQYLLPQYSGPVGHARFQCNRKSYAYRAQTLPLTSKRSEITQVSAINSNQASVESSRGVQLMHEGSSVDEVVEDGDYEDNVGAESLKLLEWLSVCEQVSRFTSTPMGKALCRQGSIPFGRNQEESEKFLEQTDSAMHIPHSLDFTDIVDVGDILRSATAGTVLNVSELCTVEKTLSSSRRIYDQLQNSLKKLQNKGLTSVVSNDNVLAPVIAILEGSDFCMPLVQALSLSLDISSLSILDTASPVLSAIRTSRKNNMKTLENLLLEIGEKIVSAGGMDSVFVTTRRARQCVAVRASHKHLLPGGIVLDTSNSGATVFMEPKAALELNNNEVELASEEKAEEFVILKRLTQRLTDVAGDVWLLLEKVTCLDLACAKARYASWLCSVKPLFSTRTNLHRKVKQFDDTNHAASTEFSVDIEGLSHPLLLGKAIHKREEGNDASFPVPIDFKVKSNVRVIVVSGPNTGGKTASMKAFGISALMAKAGMFLPAKGKAVLPWFDQTLADIGDSQSLEQNLSTFSGHIKRVCRIMEAVNGASLVLLDEIGSGTDPSEGSALAAAILEHMASHASLTMVTTHFSKLSGFMDPRFEVASVKFDVKTLRPKYEMLWGVAGQSNALDIASSLGVAGHILTRAKHWMTMLAPENAEQRATQLMKPLTDQRTTLSSQVEAAALILSDAKKLHDELAVEADSLQARMIALRFQREDKMKKELAMAKSSMDEIVSNYERSLRNPEKNETPVSMGDALNAIASVLDTYTKTFYIPEKANTQLDTINRPSIGDSVLIKRLGKTPATVIEAPTEDDETFLVQLGNLKLRARLSEVAGVMKQEKTSPIDFESAFTSAEVCIEAFILDEQDQVYRMLHAELESIDRRVTRARSRATSRPQRDPPEEGPSTSATPVYTRRRKMRPRRRGQPIVLEAQLEDIVEDAPEDHEFAEMVPTVEPEYDDEGNVIPRDDISLSSSEDSFGIDDLE</sequence>
<name>A0A8T2QME7_CERRI</name>
<dbReference type="GO" id="GO:0019843">
    <property type="term" value="F:rRNA binding"/>
    <property type="evidence" value="ECO:0007669"/>
    <property type="project" value="UniProtKB-KW"/>
</dbReference>
<evidence type="ECO:0000256" key="8">
    <source>
        <dbReference type="SAM" id="MobiDB-lite"/>
    </source>
</evidence>
<keyword evidence="1" id="KW-0150">Chloroplast</keyword>
<dbReference type="PANTHER" id="PTHR48466:SF1">
    <property type="entry name" value="SMR DOMAIN-CONTAINING PROTEIN"/>
    <property type="match status" value="1"/>
</dbReference>
<dbReference type="Gene3D" id="3.40.50.300">
    <property type="entry name" value="P-loop containing nucleotide triphosphate hydrolases"/>
    <property type="match status" value="1"/>
</dbReference>
<evidence type="ECO:0000256" key="7">
    <source>
        <dbReference type="ARBA" id="ARBA00023125"/>
    </source>
</evidence>
<dbReference type="InterPro" id="IPR005747">
    <property type="entry name" value="MutS2"/>
</dbReference>
<dbReference type="Proteomes" id="UP000825935">
    <property type="component" value="Chromosome 34"/>
</dbReference>
<dbReference type="EMBL" id="CM035439">
    <property type="protein sequence ID" value="KAH7284750.1"/>
    <property type="molecule type" value="Genomic_DNA"/>
</dbReference>
<organism evidence="10 11">
    <name type="scientific">Ceratopteris richardii</name>
    <name type="common">Triangle waterfern</name>
    <dbReference type="NCBI Taxonomy" id="49495"/>
    <lineage>
        <taxon>Eukaryota</taxon>
        <taxon>Viridiplantae</taxon>
        <taxon>Streptophyta</taxon>
        <taxon>Embryophyta</taxon>
        <taxon>Tracheophyta</taxon>
        <taxon>Polypodiopsida</taxon>
        <taxon>Polypodiidae</taxon>
        <taxon>Polypodiales</taxon>
        <taxon>Pteridineae</taxon>
        <taxon>Pteridaceae</taxon>
        <taxon>Parkerioideae</taxon>
        <taxon>Ceratopteris</taxon>
    </lineage>
</organism>
<gene>
    <name evidence="10" type="ORF">KP509_34G068900</name>
</gene>
<dbReference type="GO" id="GO:0030983">
    <property type="term" value="F:mismatched DNA binding"/>
    <property type="evidence" value="ECO:0007669"/>
    <property type="project" value="InterPro"/>
</dbReference>
<feature type="region of interest" description="Disordered" evidence="8">
    <location>
        <begin position="942"/>
        <end position="974"/>
    </location>
</feature>
<dbReference type="InterPro" id="IPR027417">
    <property type="entry name" value="P-loop_NTPase"/>
</dbReference>